<evidence type="ECO:0000259" key="17">
    <source>
        <dbReference type="Pfam" id="PF08245"/>
    </source>
</evidence>
<evidence type="ECO:0000259" key="16">
    <source>
        <dbReference type="Pfam" id="PF02875"/>
    </source>
</evidence>
<evidence type="ECO:0000256" key="14">
    <source>
        <dbReference type="HAMAP-Rule" id="MF_00639"/>
    </source>
</evidence>
<proteinExistence type="inferred from homology"/>
<evidence type="ECO:0000256" key="1">
    <source>
        <dbReference type="ARBA" id="ARBA00002734"/>
    </source>
</evidence>
<evidence type="ECO:0000256" key="12">
    <source>
        <dbReference type="ARBA" id="ARBA00032324"/>
    </source>
</evidence>
<dbReference type="NCBIfam" id="TIGR01087">
    <property type="entry name" value="murD"/>
    <property type="match status" value="1"/>
</dbReference>
<dbReference type="RefSeq" id="WP_216687018.1">
    <property type="nucleotide sequence ID" value="NZ_CAUPKR010000012.1"/>
</dbReference>
<dbReference type="Pfam" id="PF08245">
    <property type="entry name" value="Mur_ligase_M"/>
    <property type="match status" value="1"/>
</dbReference>
<dbReference type="Pfam" id="PF02875">
    <property type="entry name" value="Mur_ligase_C"/>
    <property type="match status" value="1"/>
</dbReference>
<dbReference type="InterPro" id="IPR004101">
    <property type="entry name" value="Mur_ligase_C"/>
</dbReference>
<evidence type="ECO:0000256" key="11">
    <source>
        <dbReference type="ARBA" id="ARBA00030398"/>
    </source>
</evidence>
<comment type="caution">
    <text evidence="18">The sequence shown here is derived from an EMBL/GenBank/DDBJ whole genome shotgun (WGS) entry which is preliminary data.</text>
</comment>
<keyword evidence="5 14" id="KW-0436">Ligase</keyword>
<accession>A0ABS6GNK2</accession>
<evidence type="ECO:0000256" key="4">
    <source>
        <dbReference type="ARBA" id="ARBA00015655"/>
    </source>
</evidence>
<comment type="subcellular location">
    <subcellularLocation>
        <location evidence="14 15">Cytoplasm</location>
    </subcellularLocation>
</comment>
<evidence type="ECO:0000313" key="18">
    <source>
        <dbReference type="EMBL" id="MBU6080456.1"/>
    </source>
</evidence>
<dbReference type="Proteomes" id="UP000812672">
    <property type="component" value="Unassembled WGS sequence"/>
</dbReference>
<comment type="pathway">
    <text evidence="14 15">Cell wall biogenesis; peptidoglycan biosynthesis.</text>
</comment>
<evidence type="ECO:0000256" key="15">
    <source>
        <dbReference type="RuleBase" id="RU003664"/>
    </source>
</evidence>
<feature type="domain" description="Mur ligase C-terminal" evidence="16">
    <location>
        <begin position="313"/>
        <end position="426"/>
    </location>
</feature>
<dbReference type="InterPro" id="IPR013221">
    <property type="entry name" value="Mur_ligase_cen"/>
</dbReference>
<keyword evidence="7 14" id="KW-0067">ATP-binding</keyword>
<comment type="function">
    <text evidence="1 14 15">Cell wall formation. Catalyzes the addition of glutamate to the nucleotide precursor UDP-N-acetylmuramoyl-L-alanine (UMA).</text>
</comment>
<feature type="domain" description="Mur ligase central" evidence="17">
    <location>
        <begin position="116"/>
        <end position="291"/>
    </location>
</feature>
<keyword evidence="19" id="KW-1185">Reference proteome</keyword>
<gene>
    <name evidence="14 18" type="primary">murD</name>
    <name evidence="18" type="ORF">KQ486_05455</name>
</gene>
<keyword evidence="10 14" id="KW-0961">Cell wall biogenesis/degradation</keyword>
<comment type="catalytic activity">
    <reaction evidence="13 14 15">
        <text>UDP-N-acetyl-alpha-D-muramoyl-L-alanine + D-glutamate + ATP = UDP-N-acetyl-alpha-D-muramoyl-L-alanyl-D-glutamate + ADP + phosphate + H(+)</text>
        <dbReference type="Rhea" id="RHEA:16429"/>
        <dbReference type="ChEBI" id="CHEBI:15378"/>
        <dbReference type="ChEBI" id="CHEBI:29986"/>
        <dbReference type="ChEBI" id="CHEBI:30616"/>
        <dbReference type="ChEBI" id="CHEBI:43474"/>
        <dbReference type="ChEBI" id="CHEBI:83898"/>
        <dbReference type="ChEBI" id="CHEBI:83900"/>
        <dbReference type="ChEBI" id="CHEBI:456216"/>
        <dbReference type="EC" id="6.3.2.9"/>
    </reaction>
</comment>
<evidence type="ECO:0000256" key="5">
    <source>
        <dbReference type="ARBA" id="ARBA00022598"/>
    </source>
</evidence>
<organism evidence="18 19">
    <name type="scientific">Allobacillus halotolerans</name>
    <dbReference type="NCBI Taxonomy" id="570278"/>
    <lineage>
        <taxon>Bacteria</taxon>
        <taxon>Bacillati</taxon>
        <taxon>Bacillota</taxon>
        <taxon>Bacilli</taxon>
        <taxon>Bacillales</taxon>
        <taxon>Bacillaceae</taxon>
        <taxon>Allobacillus</taxon>
    </lineage>
</organism>
<evidence type="ECO:0000256" key="13">
    <source>
        <dbReference type="ARBA" id="ARBA00047632"/>
    </source>
</evidence>
<keyword evidence="14 15" id="KW-0131">Cell cycle</keyword>
<dbReference type="PANTHER" id="PTHR43692:SF1">
    <property type="entry name" value="UDP-N-ACETYLMURAMOYLALANINE--D-GLUTAMATE LIGASE"/>
    <property type="match status" value="1"/>
</dbReference>
<dbReference type="HAMAP" id="MF_00639">
    <property type="entry name" value="MurD"/>
    <property type="match status" value="1"/>
</dbReference>
<keyword evidence="6 14" id="KW-0547">Nucleotide-binding</keyword>
<dbReference type="EC" id="6.3.2.9" evidence="3 14"/>
<evidence type="ECO:0000256" key="10">
    <source>
        <dbReference type="ARBA" id="ARBA00023316"/>
    </source>
</evidence>
<dbReference type="EMBL" id="JAHLZF010000006">
    <property type="protein sequence ID" value="MBU6080456.1"/>
    <property type="molecule type" value="Genomic_DNA"/>
</dbReference>
<dbReference type="GO" id="GO:0008764">
    <property type="term" value="F:UDP-N-acetylmuramoylalanine-D-glutamate ligase activity"/>
    <property type="evidence" value="ECO:0007669"/>
    <property type="project" value="UniProtKB-EC"/>
</dbReference>
<reference evidence="18 19" key="1">
    <citation type="journal article" date="2011" name="Int. J. Syst. Evol. Microbiol.">
        <title>Allobacillus halotolerans gen. nov., sp. nov. isolated from shrimp paste.</title>
        <authorList>
            <person name="Sheu S.Y."/>
            <person name="Arun A.B."/>
            <person name="Jiang S.R."/>
            <person name="Young C.C."/>
            <person name="Chen W.M."/>
        </authorList>
    </citation>
    <scope>NUCLEOTIDE SEQUENCE [LARGE SCALE GENOMIC DNA]</scope>
    <source>
        <strain evidence="18 19">LMG 24826</strain>
    </source>
</reference>
<keyword evidence="8 14" id="KW-0133">Cell shape</keyword>
<sequence length="450" mass="50034">MKTLTNFPYSKVLVLGLAKSGEAAAQLLYDSGIDFRINDQLPLDENETAKRFTELGCDVITGEHPLTVLDDIDLVVKNPGIPYDNPIIQEASERKIPVITEVELSYLLVDGPLIAITGSNGKTTTTTLIYELLQAGGLDPLIAGNIGSVASEVLRKQQRGQPVVMELSSFQLKGTKTFKPNYAILLNLTEAHLDYHHSMDDYIGSKLKLFQNQTDSDVAILNRLDSLISEQHIPGDGERFYFSVSNDSENDIIVTEDDQIQYRGNNLMSKHEVGLPGDHNLENILASIAIAKSFHIPDELIIEKLRTFTGVKHRLQFVDRINDRLFYNDSKATNIQATSKAVRSFKQPVVLIAGGLDRGGEFDELFDSFTNVTNCVVYGESKDKLYEAGKRKGFNHITITDSLMEATKKAYELSEPGDILLLSPACASWDQFPSFEARGDMFIETVHKLK</sequence>
<evidence type="ECO:0000256" key="9">
    <source>
        <dbReference type="ARBA" id="ARBA00022984"/>
    </source>
</evidence>
<comment type="similarity">
    <text evidence="2 14">Belongs to the MurCDEF family.</text>
</comment>
<keyword evidence="14 15" id="KW-0132">Cell division</keyword>
<protein>
    <recommendedName>
        <fullName evidence="4 14">UDP-N-acetylmuramoylalanine--D-glutamate ligase</fullName>
        <ecNumber evidence="3 14">6.3.2.9</ecNumber>
    </recommendedName>
    <alternativeName>
        <fullName evidence="12 14">D-glutamic acid-adding enzyme</fullName>
    </alternativeName>
    <alternativeName>
        <fullName evidence="11 14">UDP-N-acetylmuramoyl-L-alanyl-D-glutamate synthetase</fullName>
    </alternativeName>
</protein>
<feature type="binding site" evidence="14">
    <location>
        <begin position="118"/>
        <end position="124"/>
    </location>
    <ligand>
        <name>ATP</name>
        <dbReference type="ChEBI" id="CHEBI:30616"/>
    </ligand>
</feature>
<evidence type="ECO:0000256" key="3">
    <source>
        <dbReference type="ARBA" id="ARBA00012212"/>
    </source>
</evidence>
<evidence type="ECO:0000313" key="19">
    <source>
        <dbReference type="Proteomes" id="UP000812672"/>
    </source>
</evidence>
<evidence type="ECO:0000256" key="2">
    <source>
        <dbReference type="ARBA" id="ARBA00010416"/>
    </source>
</evidence>
<keyword evidence="9 14" id="KW-0573">Peptidoglycan synthesis</keyword>
<evidence type="ECO:0000256" key="6">
    <source>
        <dbReference type="ARBA" id="ARBA00022741"/>
    </source>
</evidence>
<name>A0ABS6GNK2_9BACI</name>
<dbReference type="PANTHER" id="PTHR43692">
    <property type="entry name" value="UDP-N-ACETYLMURAMOYLALANINE--D-GLUTAMATE LIGASE"/>
    <property type="match status" value="1"/>
</dbReference>
<dbReference type="Pfam" id="PF21799">
    <property type="entry name" value="MurD-like_N"/>
    <property type="match status" value="1"/>
</dbReference>
<keyword evidence="14" id="KW-0963">Cytoplasm</keyword>
<evidence type="ECO:0000256" key="7">
    <source>
        <dbReference type="ARBA" id="ARBA00022840"/>
    </source>
</evidence>
<evidence type="ECO:0000256" key="8">
    <source>
        <dbReference type="ARBA" id="ARBA00022960"/>
    </source>
</evidence>
<dbReference type="InterPro" id="IPR005762">
    <property type="entry name" value="MurD"/>
</dbReference>